<dbReference type="OrthoDB" id="5422928at2759"/>
<reference evidence="1" key="1">
    <citation type="submission" date="2021-07" db="EMBL/GenBank/DDBJ databases">
        <authorList>
            <person name="Branca A.L. A."/>
        </authorList>
    </citation>
    <scope>NUCLEOTIDE SEQUENCE</scope>
</reference>
<proteinExistence type="predicted"/>
<dbReference type="AlphaFoldDB" id="A0A9W4NEF8"/>
<protein>
    <submittedName>
        <fullName evidence="1">Uncharacterized protein</fullName>
    </submittedName>
</protein>
<evidence type="ECO:0000313" key="2">
    <source>
        <dbReference type="Proteomes" id="UP001152592"/>
    </source>
</evidence>
<gene>
    <name evidence="1" type="ORF">PSALAMII_LOCUS3192</name>
</gene>
<dbReference type="EMBL" id="CAJVPD010000133">
    <property type="protein sequence ID" value="CAG8353938.1"/>
    <property type="molecule type" value="Genomic_DNA"/>
</dbReference>
<comment type="caution">
    <text evidence="1">The sequence shown here is derived from an EMBL/GenBank/DDBJ whole genome shotgun (WGS) entry which is preliminary data.</text>
</comment>
<name>A0A9W4NEF8_9EURO</name>
<evidence type="ECO:0000313" key="1">
    <source>
        <dbReference type="EMBL" id="CAG8353938.1"/>
    </source>
</evidence>
<dbReference type="Proteomes" id="UP001152592">
    <property type="component" value="Unassembled WGS sequence"/>
</dbReference>
<sequence length="185" mass="20521">MNAIIDPSLPILSDLVGTKVTVSSPFRSGTTTWEILEKITGKAVPVTEEDVADYGCDAFVTGKFLCRRCDSGEVAFMRFHQQIPVSGTEFTKTSIRAAQATGPFETSELLALKTLTEGACEVVPRLLGYRHDEQGEDDIVPGGFITYVIWEKVAGDSLDSGRFWSCSFAEREEIRTLFRRTYDYA</sequence>
<organism evidence="1 2">
    <name type="scientific">Penicillium salamii</name>
    <dbReference type="NCBI Taxonomy" id="1612424"/>
    <lineage>
        <taxon>Eukaryota</taxon>
        <taxon>Fungi</taxon>
        <taxon>Dikarya</taxon>
        <taxon>Ascomycota</taxon>
        <taxon>Pezizomycotina</taxon>
        <taxon>Eurotiomycetes</taxon>
        <taxon>Eurotiomycetidae</taxon>
        <taxon>Eurotiales</taxon>
        <taxon>Aspergillaceae</taxon>
        <taxon>Penicillium</taxon>
    </lineage>
</organism>
<accession>A0A9W4NEF8</accession>